<dbReference type="PIRSF" id="PIRSF005902">
    <property type="entry name" value="DNase_TatD"/>
    <property type="match status" value="1"/>
</dbReference>
<evidence type="ECO:0000313" key="6">
    <source>
        <dbReference type="Proteomes" id="UP000425960"/>
    </source>
</evidence>
<evidence type="ECO:0000256" key="3">
    <source>
        <dbReference type="ARBA" id="ARBA00022801"/>
    </source>
</evidence>
<dbReference type="InterPro" id="IPR018228">
    <property type="entry name" value="DNase_TatD-rel_CS"/>
</dbReference>
<accession>A0A5K7ZW82</accession>
<keyword evidence="2 4" id="KW-0479">Metal-binding</keyword>
<dbReference type="AlphaFoldDB" id="A0A5K7ZW82"/>
<dbReference type="Proteomes" id="UP000425960">
    <property type="component" value="Chromosome"/>
</dbReference>
<name>A0A5K7ZW82_9BACT</name>
<dbReference type="NCBIfam" id="TIGR00010">
    <property type="entry name" value="YchF/TatD family DNA exonuclease"/>
    <property type="match status" value="1"/>
</dbReference>
<protein>
    <submittedName>
        <fullName evidence="5">Hydrolase TatD</fullName>
    </submittedName>
</protein>
<evidence type="ECO:0000256" key="4">
    <source>
        <dbReference type="PIRSR" id="PIRSR005902-1"/>
    </source>
</evidence>
<dbReference type="PROSITE" id="PS01137">
    <property type="entry name" value="TATD_1"/>
    <property type="match status" value="1"/>
</dbReference>
<dbReference type="InterPro" id="IPR015991">
    <property type="entry name" value="TatD/YcfH-like"/>
</dbReference>
<dbReference type="InterPro" id="IPR001130">
    <property type="entry name" value="TatD-like"/>
</dbReference>
<dbReference type="Pfam" id="PF01026">
    <property type="entry name" value="TatD_DNase"/>
    <property type="match status" value="1"/>
</dbReference>
<feature type="binding site" evidence="4">
    <location>
        <position position="129"/>
    </location>
    <ligand>
        <name>a divalent metal cation</name>
        <dbReference type="ChEBI" id="CHEBI:60240"/>
        <label>2</label>
    </ligand>
</feature>
<dbReference type="CDD" id="cd01310">
    <property type="entry name" value="TatD_DNAse"/>
    <property type="match status" value="1"/>
</dbReference>
<sequence length="267" mass="30387">MQIFDSHCHLDDRHFEPDFAEVLQRAKIAEVNRMLIVGVDQRTSDRAIALARRHAALFAAVGVHPHDSQSCSENVLTHLQALASDPKVVAWGEIGLDFNRMYSPQKEQEHWFIRQLEISEALGLPLIFHERDSRGRLLEILKMHPDSRRKAVVHCFSGTETELAQYLEMGFYIGITGIVTIRKRGESLRRMIPSIPSDRLLVETDAPYLTPTPQRNKFRRNEPAFVREVLLKMAEVRGENPEQLADQVWANTCGLFGIDPSDDAPQA</sequence>
<dbReference type="GO" id="GO:0046872">
    <property type="term" value="F:metal ion binding"/>
    <property type="evidence" value="ECO:0007669"/>
    <property type="project" value="UniProtKB-KW"/>
</dbReference>
<keyword evidence="3 5" id="KW-0378">Hydrolase</keyword>
<dbReference type="InterPro" id="IPR032466">
    <property type="entry name" value="Metal_Hydrolase"/>
</dbReference>
<dbReference type="GO" id="GO:0005829">
    <property type="term" value="C:cytosol"/>
    <property type="evidence" value="ECO:0007669"/>
    <property type="project" value="TreeGrafter"/>
</dbReference>
<proteinExistence type="inferred from homology"/>
<evidence type="ECO:0000256" key="2">
    <source>
        <dbReference type="ARBA" id="ARBA00022723"/>
    </source>
</evidence>
<organism evidence="5 6">
    <name type="scientific">Desulfosarcina ovata subsp. sediminis</name>
    <dbReference type="NCBI Taxonomy" id="885957"/>
    <lineage>
        <taxon>Bacteria</taxon>
        <taxon>Pseudomonadati</taxon>
        <taxon>Thermodesulfobacteriota</taxon>
        <taxon>Desulfobacteria</taxon>
        <taxon>Desulfobacterales</taxon>
        <taxon>Desulfosarcinaceae</taxon>
        <taxon>Desulfosarcina</taxon>
    </lineage>
</organism>
<feature type="binding site" evidence="4">
    <location>
        <position position="93"/>
    </location>
    <ligand>
        <name>a divalent metal cation</name>
        <dbReference type="ChEBI" id="CHEBI:60240"/>
        <label>1</label>
    </ligand>
</feature>
<dbReference type="PANTHER" id="PTHR46124">
    <property type="entry name" value="D-AMINOACYL-TRNA DEACYLASE"/>
    <property type="match status" value="1"/>
</dbReference>
<dbReference type="KEGG" id="dov:DSCO28_49370"/>
<dbReference type="PANTHER" id="PTHR46124:SF2">
    <property type="entry name" value="D-AMINOACYL-TRNA DEACYLASE"/>
    <property type="match status" value="1"/>
</dbReference>
<feature type="binding site" evidence="4">
    <location>
        <position position="205"/>
    </location>
    <ligand>
        <name>a divalent metal cation</name>
        <dbReference type="ChEBI" id="CHEBI:60240"/>
        <label>1</label>
    </ligand>
</feature>
<reference evidence="5 6" key="1">
    <citation type="submission" date="2019-11" db="EMBL/GenBank/DDBJ databases">
        <title>Comparative genomics of hydrocarbon-degrading Desulfosarcina strains.</title>
        <authorList>
            <person name="Watanabe M."/>
            <person name="Kojima H."/>
            <person name="Fukui M."/>
        </authorList>
    </citation>
    <scope>NUCLEOTIDE SEQUENCE [LARGE SCALE GENOMIC DNA]</scope>
    <source>
        <strain evidence="5 6">28bB2T</strain>
    </source>
</reference>
<dbReference type="Gene3D" id="3.20.20.140">
    <property type="entry name" value="Metal-dependent hydrolases"/>
    <property type="match status" value="1"/>
</dbReference>
<dbReference type="GO" id="GO:0016788">
    <property type="term" value="F:hydrolase activity, acting on ester bonds"/>
    <property type="evidence" value="ECO:0007669"/>
    <property type="project" value="InterPro"/>
</dbReference>
<evidence type="ECO:0000313" key="5">
    <source>
        <dbReference type="EMBL" id="BBO84371.1"/>
    </source>
</evidence>
<dbReference type="EMBL" id="AP021876">
    <property type="protein sequence ID" value="BBO84371.1"/>
    <property type="molecule type" value="Genomic_DNA"/>
</dbReference>
<evidence type="ECO:0000256" key="1">
    <source>
        <dbReference type="ARBA" id="ARBA00009275"/>
    </source>
</evidence>
<feature type="binding site" evidence="4">
    <location>
        <position position="154"/>
    </location>
    <ligand>
        <name>a divalent metal cation</name>
        <dbReference type="ChEBI" id="CHEBI:60240"/>
        <label>2</label>
    </ligand>
</feature>
<feature type="binding site" evidence="4">
    <location>
        <position position="9"/>
    </location>
    <ligand>
        <name>a divalent metal cation</name>
        <dbReference type="ChEBI" id="CHEBI:60240"/>
        <label>1</label>
    </ligand>
</feature>
<dbReference type="RefSeq" id="WP_155324310.1">
    <property type="nucleotide sequence ID" value="NZ_AP021876.1"/>
</dbReference>
<dbReference type="GO" id="GO:0004536">
    <property type="term" value="F:DNA nuclease activity"/>
    <property type="evidence" value="ECO:0007669"/>
    <property type="project" value="InterPro"/>
</dbReference>
<gene>
    <name evidence="5" type="ORF">DSCO28_49370</name>
</gene>
<comment type="similarity">
    <text evidence="1">Belongs to the metallo-dependent hydrolases superfamily. TatD-type hydrolase family.</text>
</comment>
<dbReference type="SUPFAM" id="SSF51556">
    <property type="entry name" value="Metallo-dependent hydrolases"/>
    <property type="match status" value="1"/>
</dbReference>
<dbReference type="FunFam" id="3.20.20.140:FF:000005">
    <property type="entry name" value="TatD family hydrolase"/>
    <property type="match status" value="1"/>
</dbReference>
<feature type="binding site" evidence="4">
    <location>
        <position position="7"/>
    </location>
    <ligand>
        <name>a divalent metal cation</name>
        <dbReference type="ChEBI" id="CHEBI:60240"/>
        <label>1</label>
    </ligand>
</feature>